<sequence>MDFFIPAGVKIAQIDKNFAIDKFGTLRLIEDSKDTRGTLSRAQMFGKPWRSEEDINKILDEREEDSVKETTKRRRKAPKSTRPCKQQKTSTNPGDNIDAIVARWVSEDKDKAGKEASEEEYEQL</sequence>
<feature type="compositionally biased region" description="Basic and acidic residues" evidence="1">
    <location>
        <begin position="61"/>
        <end position="70"/>
    </location>
</feature>
<keyword evidence="3" id="KW-1185">Reference proteome</keyword>
<feature type="region of interest" description="Disordered" evidence="1">
    <location>
        <begin position="61"/>
        <end position="99"/>
    </location>
</feature>
<organism evidence="2 3">
    <name type="scientific">Curvularia kusanoi</name>
    <name type="common">Cochliobolus kusanoi</name>
    <dbReference type="NCBI Taxonomy" id="90978"/>
    <lineage>
        <taxon>Eukaryota</taxon>
        <taxon>Fungi</taxon>
        <taxon>Dikarya</taxon>
        <taxon>Ascomycota</taxon>
        <taxon>Pezizomycotina</taxon>
        <taxon>Dothideomycetes</taxon>
        <taxon>Pleosporomycetidae</taxon>
        <taxon>Pleosporales</taxon>
        <taxon>Pleosporineae</taxon>
        <taxon>Pleosporaceae</taxon>
        <taxon>Curvularia</taxon>
    </lineage>
</organism>
<evidence type="ECO:0000313" key="2">
    <source>
        <dbReference type="EMBL" id="KAF3006740.1"/>
    </source>
</evidence>
<comment type="caution">
    <text evidence="2">The sequence shown here is derived from an EMBL/GenBank/DDBJ whole genome shotgun (WGS) entry which is preliminary data.</text>
</comment>
<dbReference type="Proteomes" id="UP000801428">
    <property type="component" value="Unassembled WGS sequence"/>
</dbReference>
<dbReference type="AlphaFoldDB" id="A0A9P4TK49"/>
<proteinExistence type="predicted"/>
<feature type="compositionally biased region" description="Polar residues" evidence="1">
    <location>
        <begin position="83"/>
        <end position="94"/>
    </location>
</feature>
<name>A0A9P4TK49_CURKU</name>
<reference evidence="2" key="1">
    <citation type="submission" date="2019-04" db="EMBL/GenBank/DDBJ databases">
        <title>Sequencing of skin fungus with MAO and IRED activity.</title>
        <authorList>
            <person name="Marsaioli A.J."/>
            <person name="Bonatto J.M.C."/>
            <person name="Reis Junior O."/>
        </authorList>
    </citation>
    <scope>NUCLEOTIDE SEQUENCE</scope>
    <source>
        <strain evidence="2">30M1</strain>
    </source>
</reference>
<gene>
    <name evidence="2" type="ORF">E8E13_009746</name>
</gene>
<protein>
    <submittedName>
        <fullName evidence="2">Uncharacterized protein</fullName>
    </submittedName>
</protein>
<dbReference type="EMBL" id="SWKU01000005">
    <property type="protein sequence ID" value="KAF3006740.1"/>
    <property type="molecule type" value="Genomic_DNA"/>
</dbReference>
<accession>A0A9P4TK49</accession>
<evidence type="ECO:0000256" key="1">
    <source>
        <dbReference type="SAM" id="MobiDB-lite"/>
    </source>
</evidence>
<evidence type="ECO:0000313" key="3">
    <source>
        <dbReference type="Proteomes" id="UP000801428"/>
    </source>
</evidence>